<dbReference type="PIRSF" id="PIRSF002162">
    <property type="entry name" value="Ribosomal_L6"/>
    <property type="match status" value="1"/>
</dbReference>
<evidence type="ECO:0000256" key="4">
    <source>
        <dbReference type="ARBA" id="ARBA00022980"/>
    </source>
</evidence>
<dbReference type="GO" id="GO:0003735">
    <property type="term" value="F:structural constituent of ribosome"/>
    <property type="evidence" value="ECO:0007669"/>
    <property type="project" value="UniProtKB-UniRule"/>
</dbReference>
<dbReference type="GO" id="GO:0019843">
    <property type="term" value="F:rRNA binding"/>
    <property type="evidence" value="ECO:0007669"/>
    <property type="project" value="UniProtKB-UniRule"/>
</dbReference>
<dbReference type="PROSITE" id="PS00525">
    <property type="entry name" value="RIBOSOMAL_L6_1"/>
    <property type="match status" value="1"/>
</dbReference>
<dbReference type="PRINTS" id="PR00059">
    <property type="entry name" value="RIBOSOMALL6"/>
</dbReference>
<dbReference type="Pfam" id="PF00347">
    <property type="entry name" value="Ribosomal_L6"/>
    <property type="match status" value="2"/>
</dbReference>
<sequence>MSRIGRMPIDIPAGVNVNLDGTTITVKGPKGELTRTLHQDMKVTIQDNVITIERPSEDKEHRALHGLTRALVANMVTGVTEGFKKELEIVGVGYRAQMKGKKLALTLGFSHPLELDAPEGISVECPSATQIIVSGANKEHVGEFAAKIRGYRLPEPYKGKGIRYAGEHVRRKAGKAGTKK</sequence>
<dbReference type="InterPro" id="IPR019906">
    <property type="entry name" value="Ribosomal_uL6_bac-type"/>
</dbReference>
<keyword evidence="3 6" id="KW-0694">RNA-binding</keyword>
<comment type="subunit">
    <text evidence="6">Part of the 50S ribosomal subunit.</text>
</comment>
<gene>
    <name evidence="6 10" type="primary">rplF</name>
    <name evidence="10" type="ORF">HMPREF1250_0425</name>
</gene>
<accession>U7UMH4</accession>
<evidence type="ECO:0000256" key="2">
    <source>
        <dbReference type="ARBA" id="ARBA00022730"/>
    </source>
</evidence>
<dbReference type="Proteomes" id="UP000017090">
    <property type="component" value="Unassembled WGS sequence"/>
</dbReference>
<dbReference type="FunFam" id="3.90.930.12:FF:000002">
    <property type="entry name" value="50S ribosomal protein L6"/>
    <property type="match status" value="1"/>
</dbReference>
<comment type="similarity">
    <text evidence="1 6 7">Belongs to the universal ribosomal protein uL6 family.</text>
</comment>
<proteinExistence type="inferred from homology"/>
<dbReference type="GO" id="GO:0002181">
    <property type="term" value="P:cytoplasmic translation"/>
    <property type="evidence" value="ECO:0007669"/>
    <property type="project" value="TreeGrafter"/>
</dbReference>
<dbReference type="AlphaFoldDB" id="U7UMH4"/>
<dbReference type="RefSeq" id="WP_023053321.1">
    <property type="nucleotide sequence ID" value="NZ_AWXA01000020.1"/>
</dbReference>
<comment type="caution">
    <text evidence="10">The sequence shown here is derived from an EMBL/GenBank/DDBJ whole genome shotgun (WGS) entry which is preliminary data.</text>
</comment>
<evidence type="ECO:0000313" key="11">
    <source>
        <dbReference type="Proteomes" id="UP000017090"/>
    </source>
</evidence>
<dbReference type="InterPro" id="IPR036789">
    <property type="entry name" value="Ribosomal_uL6-like_a/b-dom_sf"/>
</dbReference>
<evidence type="ECO:0000256" key="1">
    <source>
        <dbReference type="ARBA" id="ARBA00009356"/>
    </source>
</evidence>
<feature type="domain" description="Large ribosomal subunit protein uL6 alpha-beta" evidence="9">
    <location>
        <begin position="11"/>
        <end position="82"/>
    </location>
</feature>
<dbReference type="InterPro" id="IPR020040">
    <property type="entry name" value="Ribosomal_uL6_a/b-dom"/>
</dbReference>
<dbReference type="PANTHER" id="PTHR11655:SF14">
    <property type="entry name" value="LARGE RIBOSOMAL SUBUNIT PROTEIN UL6M"/>
    <property type="match status" value="1"/>
</dbReference>
<protein>
    <recommendedName>
        <fullName evidence="6">Large ribosomal subunit protein uL6</fullName>
    </recommendedName>
</protein>
<dbReference type="SUPFAM" id="SSF56053">
    <property type="entry name" value="Ribosomal protein L6"/>
    <property type="match status" value="2"/>
</dbReference>
<dbReference type="eggNOG" id="COG0097">
    <property type="taxonomic scope" value="Bacteria"/>
</dbReference>
<evidence type="ECO:0000256" key="6">
    <source>
        <dbReference type="HAMAP-Rule" id="MF_01365"/>
    </source>
</evidence>
<keyword evidence="2 6" id="KW-0699">rRNA-binding</keyword>
<name>U7UMH4_9FIRM</name>
<dbReference type="OrthoDB" id="9805007at2"/>
<dbReference type="HAMAP" id="MF_01365_B">
    <property type="entry name" value="Ribosomal_uL6_B"/>
    <property type="match status" value="1"/>
</dbReference>
<evidence type="ECO:0000259" key="9">
    <source>
        <dbReference type="Pfam" id="PF00347"/>
    </source>
</evidence>
<evidence type="ECO:0000313" key="10">
    <source>
        <dbReference type="EMBL" id="ERT60540.1"/>
    </source>
</evidence>
<keyword evidence="11" id="KW-1185">Reference proteome</keyword>
<reference evidence="10 11" key="1">
    <citation type="submission" date="2013-09" db="EMBL/GenBank/DDBJ databases">
        <authorList>
            <person name="Durkin A.S."/>
            <person name="Haft D.R."/>
            <person name="McCorrison J."/>
            <person name="Torralba M."/>
            <person name="Gillis M."/>
            <person name="Haft D.H."/>
            <person name="Methe B."/>
            <person name="Sutton G."/>
            <person name="Nelson K.E."/>
        </authorList>
    </citation>
    <scope>NUCLEOTIDE SEQUENCE [LARGE SCALE GENOMIC DNA]</scope>
    <source>
        <strain evidence="10 11">BV3C16-1</strain>
    </source>
</reference>
<keyword evidence="4 6" id="KW-0689">Ribosomal protein</keyword>
<evidence type="ECO:0000256" key="7">
    <source>
        <dbReference type="RuleBase" id="RU003869"/>
    </source>
</evidence>
<dbReference type="GO" id="GO:0022625">
    <property type="term" value="C:cytosolic large ribosomal subunit"/>
    <property type="evidence" value="ECO:0007669"/>
    <property type="project" value="UniProtKB-UniRule"/>
</dbReference>
<feature type="domain" description="Large ribosomal subunit protein uL6 alpha-beta" evidence="9">
    <location>
        <begin position="90"/>
        <end position="164"/>
    </location>
</feature>
<dbReference type="Gene3D" id="3.90.930.12">
    <property type="entry name" value="Ribosomal protein L6, alpha-beta domain"/>
    <property type="match status" value="2"/>
</dbReference>
<evidence type="ECO:0000256" key="3">
    <source>
        <dbReference type="ARBA" id="ARBA00022884"/>
    </source>
</evidence>
<dbReference type="STRING" id="1111454.HMPREF1250_0425"/>
<organism evidence="10 11">
    <name type="scientific">Megasphaera vaginalis</name>
    <name type="common">ex Srinivasan et al. 2021</name>
    <dbReference type="NCBI Taxonomy" id="1111454"/>
    <lineage>
        <taxon>Bacteria</taxon>
        <taxon>Bacillati</taxon>
        <taxon>Bacillota</taxon>
        <taxon>Negativicutes</taxon>
        <taxon>Veillonellales</taxon>
        <taxon>Veillonellaceae</taxon>
        <taxon>Megasphaera</taxon>
    </lineage>
</organism>
<comment type="function">
    <text evidence="6 8">This protein binds to the 23S rRNA, and is important in its secondary structure. It is located near the subunit interface in the base of the L7/L12 stalk, and near the tRNA binding site of the peptidyltransferase center.</text>
</comment>
<evidence type="ECO:0000256" key="8">
    <source>
        <dbReference type="RuleBase" id="RU003870"/>
    </source>
</evidence>
<keyword evidence="5 6" id="KW-0687">Ribonucleoprotein</keyword>
<dbReference type="PANTHER" id="PTHR11655">
    <property type="entry name" value="60S/50S RIBOSOMAL PROTEIN L6/L9"/>
    <property type="match status" value="1"/>
</dbReference>
<evidence type="ECO:0000256" key="5">
    <source>
        <dbReference type="ARBA" id="ARBA00023274"/>
    </source>
</evidence>
<dbReference type="NCBIfam" id="TIGR03654">
    <property type="entry name" value="L6_bact"/>
    <property type="match status" value="1"/>
</dbReference>
<dbReference type="EMBL" id="AWXA01000020">
    <property type="protein sequence ID" value="ERT60540.1"/>
    <property type="molecule type" value="Genomic_DNA"/>
</dbReference>
<dbReference type="InterPro" id="IPR000702">
    <property type="entry name" value="Ribosomal_uL6-like"/>
</dbReference>
<dbReference type="PATRIC" id="fig|1111454.3.peg.821"/>
<dbReference type="FunFam" id="3.90.930.12:FF:000001">
    <property type="entry name" value="50S ribosomal protein L6"/>
    <property type="match status" value="1"/>
</dbReference>
<dbReference type="InterPro" id="IPR002358">
    <property type="entry name" value="Ribosomal_uL6_CS"/>
</dbReference>